<protein>
    <submittedName>
        <fullName evidence="2">Uncharacterized protein</fullName>
    </submittedName>
</protein>
<name>A0ABT0ETP8_9PSED</name>
<sequence>MRFKRESEDAVPLLEQLVFGRVGFHSAHSFLTLPEVGAVLVGGASLKSADFLAICRAATAMPPHSTNPPKEQ</sequence>
<dbReference type="InterPro" id="IPR013785">
    <property type="entry name" value="Aldolase_TIM"/>
</dbReference>
<dbReference type="Gene3D" id="3.20.20.70">
    <property type="entry name" value="Aldolase class I"/>
    <property type="match status" value="1"/>
</dbReference>
<organism evidence="2 3">
    <name type="scientific">Pseudomonas violetae</name>
    <dbReference type="NCBI Taxonomy" id="2915813"/>
    <lineage>
        <taxon>Bacteria</taxon>
        <taxon>Pseudomonadati</taxon>
        <taxon>Pseudomonadota</taxon>
        <taxon>Gammaproteobacteria</taxon>
        <taxon>Pseudomonadales</taxon>
        <taxon>Pseudomonadaceae</taxon>
        <taxon>Pseudomonas</taxon>
    </lineage>
</organism>
<dbReference type="InterPro" id="IPR035990">
    <property type="entry name" value="TIM_sf"/>
</dbReference>
<gene>
    <name evidence="2" type="ORF">L9059_02730</name>
</gene>
<keyword evidence="3" id="KW-1185">Reference proteome</keyword>
<reference evidence="2 3" key="1">
    <citation type="submission" date="2022-02" db="EMBL/GenBank/DDBJ databases">
        <title>Comparative genomics of the first Antarctic Pseudomonas spp. capable of biotransforming 2,4,6-Trinitrotoluene.</title>
        <authorList>
            <person name="Cabrera M.A."/>
            <person name="Marquez S.L."/>
            <person name="Perez-Donoso J.M."/>
        </authorList>
    </citation>
    <scope>NUCLEOTIDE SEQUENCE [LARGE SCALE GENOMIC DNA]</scope>
    <source>
        <strain evidence="2 3">TNT19</strain>
    </source>
</reference>
<dbReference type="Proteomes" id="UP001299876">
    <property type="component" value="Unassembled WGS sequence"/>
</dbReference>
<dbReference type="EMBL" id="JAKNRW010000002">
    <property type="protein sequence ID" value="MCK1789109.1"/>
    <property type="molecule type" value="Genomic_DNA"/>
</dbReference>
<accession>A0ABT0ETP8</accession>
<dbReference type="PROSITE" id="PS51440">
    <property type="entry name" value="TIM_2"/>
    <property type="match status" value="1"/>
</dbReference>
<evidence type="ECO:0000256" key="1">
    <source>
        <dbReference type="ARBA" id="ARBA00023235"/>
    </source>
</evidence>
<proteinExistence type="predicted"/>
<comment type="caution">
    <text evidence="2">The sequence shown here is derived from an EMBL/GenBank/DDBJ whole genome shotgun (WGS) entry which is preliminary data.</text>
</comment>
<dbReference type="SUPFAM" id="SSF51351">
    <property type="entry name" value="Triosephosphate isomerase (TIM)"/>
    <property type="match status" value="1"/>
</dbReference>
<dbReference type="RefSeq" id="WP_247287106.1">
    <property type="nucleotide sequence ID" value="NZ_JAKNRW010000002.1"/>
</dbReference>
<evidence type="ECO:0000313" key="3">
    <source>
        <dbReference type="Proteomes" id="UP001299876"/>
    </source>
</evidence>
<keyword evidence="1" id="KW-0413">Isomerase</keyword>
<evidence type="ECO:0000313" key="2">
    <source>
        <dbReference type="EMBL" id="MCK1789109.1"/>
    </source>
</evidence>
<dbReference type="InterPro" id="IPR000652">
    <property type="entry name" value="Triosephosphate_isomerase"/>
</dbReference>